<name>A0ABT3X011_9BACL</name>
<evidence type="ECO:0000259" key="13">
    <source>
        <dbReference type="PROSITE" id="PS51217"/>
    </source>
</evidence>
<dbReference type="EMBL" id="JAPMLT010000002">
    <property type="protein sequence ID" value="MCX7569318.1"/>
    <property type="molecule type" value="Genomic_DNA"/>
</dbReference>
<evidence type="ECO:0000256" key="11">
    <source>
        <dbReference type="RuleBase" id="RU364053"/>
    </source>
</evidence>
<organism evidence="14 15">
    <name type="scientific">Tumebacillus lacus</name>
    <dbReference type="NCBI Taxonomy" id="2995335"/>
    <lineage>
        <taxon>Bacteria</taxon>
        <taxon>Bacillati</taxon>
        <taxon>Bacillota</taxon>
        <taxon>Bacilli</taxon>
        <taxon>Bacillales</taxon>
        <taxon>Alicyclobacillaceae</taxon>
        <taxon>Tumebacillus</taxon>
    </lineage>
</organism>
<dbReference type="RefSeq" id="WP_267150564.1">
    <property type="nucleotide sequence ID" value="NZ_JAPMLT010000002.1"/>
</dbReference>
<dbReference type="GO" id="GO:0003678">
    <property type="term" value="F:DNA helicase activity"/>
    <property type="evidence" value="ECO:0007669"/>
    <property type="project" value="UniProtKB-EC"/>
</dbReference>
<keyword evidence="7" id="KW-0413">Isomerase</keyword>
<sequence>MLFSAKSSEELLERLNPQQKEAAMHGSGPLLIVAGAGSGKTSVLTRRIAYLIRERNVAPWQILAITFTNKAAKEMQSRVEDLIGPMAHDVSISTFHSMCVRILRRDANRLGYTNSFTILDSGDQLTAVKQVLKELNLDPKKFDPKGLLATISNAKNDLMGPESYEKTVREGDVFGKTAVNVYVAYQKKLRANNSFDFDDLIMKTVDLFKHHPDVLEFYQNRWHYLNVDEYQDTNRSQYKLVQLLAEKKKNICVVGDSDQSIYAWRGADIRNILSFEKDYPDAKVIKLEQNYRSTGKILQAANRVIINNAERVEKNLWSTKPEGEPLRLFKAYDEHAEAHFVIGQAMEHVKAGGAYGDIAVLYRTNAQSRVVEEALLKSTLPYTIYGGIRFYERKEIKDILAYLRLIANLNDDISFERVVNVPKRGVGDTTVAKLLAYGAVNEMSAFAVAQEVEQVGVRGKANQALKDFVRLIGSLAAQAKYLTVTELTEEVLKLTGYRKELENEKTLEADARLENLDEFLSVTTEFDRKHDVTEEDRLVAFLTDVALIADSEQTNEGGTETVEGMKLMTLHAAKGLEFPVVFLVGLEEGVFPSARAMQADEYGEVEEERRLMYVGITRAEEKLFMSYAATRTMYGQTKANPPSRFLKEIPKDLLEEVVPARRGFDRPERPARDAAPATVGGNFGMRIPASMGADMSQTWDIGEQVEHRKWGIGEIYQTENSGDDLELYIRFPEPIGERKLLARFAPIVKV</sequence>
<dbReference type="CDD" id="cd18807">
    <property type="entry name" value="SF1_C_UvrD"/>
    <property type="match status" value="1"/>
</dbReference>
<evidence type="ECO:0000256" key="7">
    <source>
        <dbReference type="ARBA" id="ARBA00023235"/>
    </source>
</evidence>
<dbReference type="SUPFAM" id="SSF52540">
    <property type="entry name" value="P-loop containing nucleoside triphosphate hydrolases"/>
    <property type="match status" value="1"/>
</dbReference>
<dbReference type="PANTHER" id="PTHR11070">
    <property type="entry name" value="UVRD / RECB / PCRA DNA HELICASE FAMILY MEMBER"/>
    <property type="match status" value="1"/>
</dbReference>
<evidence type="ECO:0000313" key="15">
    <source>
        <dbReference type="Proteomes" id="UP001208017"/>
    </source>
</evidence>
<comment type="catalytic activity">
    <reaction evidence="8">
        <text>Couples ATP hydrolysis with the unwinding of duplex DNA by translocating in the 3'-5' direction.</text>
        <dbReference type="EC" id="5.6.2.4"/>
    </reaction>
</comment>
<keyword evidence="15" id="KW-1185">Reference proteome</keyword>
<dbReference type="Pfam" id="PF13361">
    <property type="entry name" value="UvrD_C"/>
    <property type="match status" value="1"/>
</dbReference>
<evidence type="ECO:0000256" key="3">
    <source>
        <dbReference type="ARBA" id="ARBA00022801"/>
    </source>
</evidence>
<dbReference type="InterPro" id="IPR014017">
    <property type="entry name" value="DNA_helicase_UvrD-like_C"/>
</dbReference>
<comment type="similarity">
    <text evidence="1 11">Belongs to the helicase family. UvrD subfamily.</text>
</comment>
<dbReference type="InterPro" id="IPR000212">
    <property type="entry name" value="DNA_helicase_UvrD/REP"/>
</dbReference>
<reference evidence="14 15" key="1">
    <citation type="submission" date="2022-11" db="EMBL/GenBank/DDBJ databases">
        <title>Study of microbial diversity in lake waters.</title>
        <authorList>
            <person name="Zhang J."/>
        </authorList>
    </citation>
    <scope>NUCLEOTIDE SEQUENCE [LARGE SCALE GENOMIC DNA]</scope>
    <source>
        <strain evidence="14 15">DT12</strain>
    </source>
</reference>
<comment type="caution">
    <text evidence="14">The sequence shown here is derived from an EMBL/GenBank/DDBJ whole genome shotgun (WGS) entry which is preliminary data.</text>
</comment>
<evidence type="ECO:0000256" key="5">
    <source>
        <dbReference type="ARBA" id="ARBA00022840"/>
    </source>
</evidence>
<dbReference type="InterPro" id="IPR013986">
    <property type="entry name" value="DExx_box_DNA_helicase_dom_sf"/>
</dbReference>
<evidence type="ECO:0000313" key="14">
    <source>
        <dbReference type="EMBL" id="MCX7569318.1"/>
    </source>
</evidence>
<evidence type="ECO:0000256" key="4">
    <source>
        <dbReference type="ARBA" id="ARBA00022806"/>
    </source>
</evidence>
<feature type="domain" description="UvrD-like helicase C-terminal" evidence="13">
    <location>
        <begin position="295"/>
        <end position="575"/>
    </location>
</feature>
<feature type="domain" description="UvrD-like helicase ATP-binding" evidence="12">
    <location>
        <begin position="13"/>
        <end position="294"/>
    </location>
</feature>
<dbReference type="Proteomes" id="UP001208017">
    <property type="component" value="Unassembled WGS sequence"/>
</dbReference>
<proteinExistence type="inferred from homology"/>
<dbReference type="GO" id="GO:0016787">
    <property type="term" value="F:hydrolase activity"/>
    <property type="evidence" value="ECO:0007669"/>
    <property type="project" value="UniProtKB-KW"/>
</dbReference>
<evidence type="ECO:0000256" key="10">
    <source>
        <dbReference type="PROSITE-ProRule" id="PRU00560"/>
    </source>
</evidence>
<accession>A0ABT3X011</accession>
<evidence type="ECO:0000256" key="1">
    <source>
        <dbReference type="ARBA" id="ARBA00009922"/>
    </source>
</evidence>
<dbReference type="PROSITE" id="PS51198">
    <property type="entry name" value="UVRD_HELICASE_ATP_BIND"/>
    <property type="match status" value="1"/>
</dbReference>
<feature type="binding site" evidence="10">
    <location>
        <begin position="34"/>
        <end position="41"/>
    </location>
    <ligand>
        <name>ATP</name>
        <dbReference type="ChEBI" id="CHEBI:30616"/>
    </ligand>
</feature>
<dbReference type="NCBIfam" id="TIGR01073">
    <property type="entry name" value="pcrA"/>
    <property type="match status" value="1"/>
</dbReference>
<dbReference type="Pfam" id="PF00580">
    <property type="entry name" value="UvrD-helicase"/>
    <property type="match status" value="1"/>
</dbReference>
<gene>
    <name evidence="14" type="primary">pcrA</name>
    <name evidence="14" type="ORF">OS242_05035</name>
</gene>
<dbReference type="Gene3D" id="1.10.10.160">
    <property type="match status" value="1"/>
</dbReference>
<dbReference type="Gene3D" id="3.40.50.300">
    <property type="entry name" value="P-loop containing nucleotide triphosphate hydrolases"/>
    <property type="match status" value="2"/>
</dbReference>
<keyword evidence="3 10" id="KW-0378">Hydrolase</keyword>
<keyword evidence="2 10" id="KW-0547">Nucleotide-binding</keyword>
<protein>
    <recommendedName>
        <fullName evidence="11">ATP-dependent DNA helicase</fullName>
        <ecNumber evidence="11">5.6.2.4</ecNumber>
    </recommendedName>
</protein>
<dbReference type="Pfam" id="PF21196">
    <property type="entry name" value="PcrA_UvrD_tudor"/>
    <property type="match status" value="1"/>
</dbReference>
<keyword evidence="6 11" id="KW-0238">DNA-binding</keyword>
<evidence type="ECO:0000256" key="8">
    <source>
        <dbReference type="ARBA" id="ARBA00034617"/>
    </source>
</evidence>
<dbReference type="Gene3D" id="1.10.486.10">
    <property type="entry name" value="PCRA, domain 4"/>
    <property type="match status" value="1"/>
</dbReference>
<evidence type="ECO:0000256" key="9">
    <source>
        <dbReference type="ARBA" id="ARBA00048988"/>
    </source>
</evidence>
<dbReference type="InterPro" id="IPR005751">
    <property type="entry name" value="ATP-dep_DNA_helicase_PcrA"/>
</dbReference>
<evidence type="ECO:0000259" key="12">
    <source>
        <dbReference type="PROSITE" id="PS51198"/>
    </source>
</evidence>
<evidence type="ECO:0000256" key="6">
    <source>
        <dbReference type="ARBA" id="ARBA00023125"/>
    </source>
</evidence>
<dbReference type="PANTHER" id="PTHR11070:SF2">
    <property type="entry name" value="ATP-DEPENDENT DNA HELICASE SRS2"/>
    <property type="match status" value="1"/>
</dbReference>
<dbReference type="InterPro" id="IPR014016">
    <property type="entry name" value="UvrD-like_ATP-bd"/>
</dbReference>
<keyword evidence="4 10" id="KW-0347">Helicase</keyword>
<evidence type="ECO:0000256" key="2">
    <source>
        <dbReference type="ARBA" id="ARBA00022741"/>
    </source>
</evidence>
<keyword evidence="5 10" id="KW-0067">ATP-binding</keyword>
<dbReference type="CDD" id="cd17932">
    <property type="entry name" value="DEXQc_UvrD"/>
    <property type="match status" value="1"/>
</dbReference>
<dbReference type="EC" id="5.6.2.4" evidence="11"/>
<dbReference type="PROSITE" id="PS51217">
    <property type="entry name" value="UVRD_HELICASE_CTER"/>
    <property type="match status" value="1"/>
</dbReference>
<comment type="catalytic activity">
    <reaction evidence="9 11">
        <text>ATP + H2O = ADP + phosphate + H(+)</text>
        <dbReference type="Rhea" id="RHEA:13065"/>
        <dbReference type="ChEBI" id="CHEBI:15377"/>
        <dbReference type="ChEBI" id="CHEBI:15378"/>
        <dbReference type="ChEBI" id="CHEBI:30616"/>
        <dbReference type="ChEBI" id="CHEBI:43474"/>
        <dbReference type="ChEBI" id="CHEBI:456216"/>
        <dbReference type="EC" id="5.6.2.4"/>
    </reaction>
</comment>
<dbReference type="InterPro" id="IPR027417">
    <property type="entry name" value="P-loop_NTPase"/>
</dbReference>